<dbReference type="Pfam" id="PF00059">
    <property type="entry name" value="Lectin_C"/>
    <property type="match status" value="3"/>
</dbReference>
<feature type="domain" description="C-type lectin" evidence="2">
    <location>
        <begin position="8"/>
        <end position="126"/>
    </location>
</feature>
<organism evidence="3 4">
    <name type="scientific">Cyprinodon variegatus</name>
    <name type="common">Sheepshead minnow</name>
    <dbReference type="NCBI Taxonomy" id="28743"/>
    <lineage>
        <taxon>Eukaryota</taxon>
        <taxon>Metazoa</taxon>
        <taxon>Chordata</taxon>
        <taxon>Craniata</taxon>
        <taxon>Vertebrata</taxon>
        <taxon>Euteleostomi</taxon>
        <taxon>Actinopterygii</taxon>
        <taxon>Neopterygii</taxon>
        <taxon>Teleostei</taxon>
        <taxon>Neoteleostei</taxon>
        <taxon>Acanthomorphata</taxon>
        <taxon>Ovalentaria</taxon>
        <taxon>Atherinomorphae</taxon>
        <taxon>Cyprinodontiformes</taxon>
        <taxon>Cyprinodontidae</taxon>
        <taxon>Cyprinodon</taxon>
    </lineage>
</organism>
<evidence type="ECO:0000313" key="4">
    <source>
        <dbReference type="Proteomes" id="UP000265020"/>
    </source>
</evidence>
<dbReference type="InterPro" id="IPR018378">
    <property type="entry name" value="C-type_lectin_CS"/>
</dbReference>
<evidence type="ECO:0000259" key="2">
    <source>
        <dbReference type="PROSITE" id="PS50041"/>
    </source>
</evidence>
<reference evidence="3" key="2">
    <citation type="submission" date="2025-09" db="UniProtKB">
        <authorList>
            <consortium name="Ensembl"/>
        </authorList>
    </citation>
    <scope>IDENTIFICATION</scope>
</reference>
<keyword evidence="4" id="KW-1185">Reference proteome</keyword>
<dbReference type="AlphaFoldDB" id="A0A3Q2DYK2"/>
<accession>A0A3Q2DYK2</accession>
<dbReference type="InterPro" id="IPR016187">
    <property type="entry name" value="CTDL_fold"/>
</dbReference>
<evidence type="ECO:0000313" key="3">
    <source>
        <dbReference type="Ensembl" id="ENSCVAP00000024998.1"/>
    </source>
</evidence>
<name>A0A3Q2DYK2_CYPVA</name>
<dbReference type="PANTHER" id="PTHR45784">
    <property type="entry name" value="C-TYPE LECTIN DOMAIN FAMILY 20 MEMBER A-RELATED"/>
    <property type="match status" value="1"/>
</dbReference>
<dbReference type="Ensembl" id="ENSCVAT00000002763.1">
    <property type="protein sequence ID" value="ENSCVAP00000024998.1"/>
    <property type="gene ID" value="ENSCVAG00000009442.1"/>
</dbReference>
<dbReference type="SUPFAM" id="SSF56436">
    <property type="entry name" value="C-type lectin-like"/>
    <property type="match status" value="3"/>
</dbReference>
<dbReference type="SMART" id="SM00034">
    <property type="entry name" value="CLECT"/>
    <property type="match status" value="3"/>
</dbReference>
<feature type="domain" description="C-type lectin" evidence="2">
    <location>
        <begin position="244"/>
        <end position="360"/>
    </location>
</feature>
<dbReference type="GeneTree" id="ENSGT01100000263473"/>
<protein>
    <recommendedName>
        <fullName evidence="2">C-type lectin domain-containing protein</fullName>
    </recommendedName>
</protein>
<dbReference type="PANTHER" id="PTHR45784:SF3">
    <property type="entry name" value="C-TYPE LECTIN DOMAIN FAMILY 4 MEMBER K-LIKE-RELATED"/>
    <property type="match status" value="1"/>
</dbReference>
<dbReference type="Proteomes" id="UP000265020">
    <property type="component" value="Unassembled WGS sequence"/>
</dbReference>
<dbReference type="InterPro" id="IPR001304">
    <property type="entry name" value="C-type_lectin-like"/>
</dbReference>
<reference evidence="3" key="1">
    <citation type="submission" date="2025-08" db="UniProtKB">
        <authorList>
            <consortium name="Ensembl"/>
        </authorList>
    </citation>
    <scope>IDENTIFICATION</scope>
</reference>
<feature type="domain" description="C-type lectin" evidence="2">
    <location>
        <begin position="121"/>
        <end position="245"/>
    </location>
</feature>
<dbReference type="InterPro" id="IPR016186">
    <property type="entry name" value="C-type_lectin-like/link_sf"/>
</dbReference>
<dbReference type="PROSITE" id="PS00615">
    <property type="entry name" value="C_TYPE_LECTIN_1"/>
    <property type="match status" value="1"/>
</dbReference>
<dbReference type="CDD" id="cd00037">
    <property type="entry name" value="CLECT"/>
    <property type="match status" value="1"/>
</dbReference>
<evidence type="ECO:0000256" key="1">
    <source>
        <dbReference type="ARBA" id="ARBA00023157"/>
    </source>
</evidence>
<dbReference type="PROSITE" id="PS50041">
    <property type="entry name" value="C_TYPE_LECTIN_2"/>
    <property type="match status" value="3"/>
</dbReference>
<dbReference type="OMA" id="HEDEAWI"/>
<proteinExistence type="predicted"/>
<keyword evidence="1" id="KW-1015">Disulfide bond</keyword>
<sequence length="365" mass="43131">MVCQLYEYHYIKELKTWTEAQQYCREKHTDLATVSNMTDMKRLLCNSAGNMKEAWIGLYDQRDAKRTWHWSLPGVEFIESEKNWADDEPNNKGTDGQNCGIIWKSDLLSLKWGDISCNERYPFFCYNDNDTSNKLHFVREEKTWLKAQSYCREKYTDLVSGPKQLQKEHIKEGLTFGDIQQKYIFIGLFSDTWRWSDENSSSFRHWNLEFNNQIINSGQCAMVVFDDGGRWRNENCTVKKPFICYDESNVILIKQNKTWAEALSYCREHHHDLVTITSPTEQRSVQQSVKFASTPFVWMGLSYACTLDLWFWVSDEVVSYENWGQRGQMDECDMSGAMDAGGSHQWFKKMYTERFNFVCLEKRCR</sequence>
<dbReference type="Gene3D" id="3.10.100.10">
    <property type="entry name" value="Mannose-Binding Protein A, subunit A"/>
    <property type="match status" value="3"/>
</dbReference>